<keyword evidence="10 13" id="KW-0472">Membrane</keyword>
<evidence type="ECO:0000256" key="11">
    <source>
        <dbReference type="ARBA" id="ARBA00023303"/>
    </source>
</evidence>
<dbReference type="Proteomes" id="UP000636004">
    <property type="component" value="Unassembled WGS sequence"/>
</dbReference>
<dbReference type="GO" id="GO:0015252">
    <property type="term" value="F:proton channel activity"/>
    <property type="evidence" value="ECO:0007669"/>
    <property type="project" value="InterPro"/>
</dbReference>
<keyword evidence="15" id="KW-1185">Reference proteome</keyword>
<keyword evidence="11" id="KW-0407">Ion channel</keyword>
<dbReference type="InterPro" id="IPR010617">
    <property type="entry name" value="TMEM175-like"/>
</dbReference>
<keyword evidence="9" id="KW-0406">Ion transport</keyword>
<evidence type="ECO:0000256" key="5">
    <source>
        <dbReference type="ARBA" id="ARBA00022692"/>
    </source>
</evidence>
<evidence type="ECO:0000256" key="13">
    <source>
        <dbReference type="SAM" id="Phobius"/>
    </source>
</evidence>
<evidence type="ECO:0000256" key="9">
    <source>
        <dbReference type="ARBA" id="ARBA00023065"/>
    </source>
</evidence>
<evidence type="ECO:0000256" key="8">
    <source>
        <dbReference type="ARBA" id="ARBA00022989"/>
    </source>
</evidence>
<accession>A0A918R152</accession>
<dbReference type="PANTHER" id="PTHR31462">
    <property type="entry name" value="ENDOSOMAL/LYSOSOMAL POTASSIUM CHANNEL TMEM175"/>
    <property type="match status" value="1"/>
</dbReference>
<comment type="catalytic activity">
    <reaction evidence="12">
        <text>K(+)(in) = K(+)(out)</text>
        <dbReference type="Rhea" id="RHEA:29463"/>
        <dbReference type="ChEBI" id="CHEBI:29103"/>
    </reaction>
</comment>
<evidence type="ECO:0000256" key="4">
    <source>
        <dbReference type="ARBA" id="ARBA00022538"/>
    </source>
</evidence>
<comment type="similarity">
    <text evidence="2">Belongs to the TMEM175 family.</text>
</comment>
<comment type="caution">
    <text evidence="14">The sequence shown here is derived from an EMBL/GenBank/DDBJ whole genome shotgun (WGS) entry which is preliminary data.</text>
</comment>
<evidence type="ECO:0000313" key="15">
    <source>
        <dbReference type="Proteomes" id="UP000636004"/>
    </source>
</evidence>
<dbReference type="GO" id="GO:0005267">
    <property type="term" value="F:potassium channel activity"/>
    <property type="evidence" value="ECO:0007669"/>
    <property type="project" value="UniProtKB-KW"/>
</dbReference>
<dbReference type="GO" id="GO:0016020">
    <property type="term" value="C:membrane"/>
    <property type="evidence" value="ECO:0007669"/>
    <property type="project" value="UniProtKB-SubCell"/>
</dbReference>
<keyword evidence="7" id="KW-0630">Potassium</keyword>
<feature type="transmembrane region" description="Helical" evidence="13">
    <location>
        <begin position="59"/>
        <end position="77"/>
    </location>
</feature>
<evidence type="ECO:0000256" key="6">
    <source>
        <dbReference type="ARBA" id="ARBA00022826"/>
    </source>
</evidence>
<comment type="subcellular location">
    <subcellularLocation>
        <location evidence="1">Membrane</location>
        <topology evidence="1">Multi-pass membrane protein</topology>
    </subcellularLocation>
</comment>
<dbReference type="PANTHER" id="PTHR31462:SF5">
    <property type="entry name" value="ENDOSOMAL_LYSOSOMAL PROTON CHANNEL TMEM175"/>
    <property type="match status" value="1"/>
</dbReference>
<dbReference type="RefSeq" id="WP_189360780.1">
    <property type="nucleotide sequence ID" value="NZ_BMWZ01000004.1"/>
</dbReference>
<feature type="transmembrane region" description="Helical" evidence="13">
    <location>
        <begin position="20"/>
        <end position="39"/>
    </location>
</feature>
<reference evidence="14" key="2">
    <citation type="submission" date="2020-09" db="EMBL/GenBank/DDBJ databases">
        <authorList>
            <person name="Sun Q."/>
            <person name="Kim S."/>
        </authorList>
    </citation>
    <scope>NUCLEOTIDE SEQUENCE</scope>
    <source>
        <strain evidence="14">KCTC 12710</strain>
    </source>
</reference>
<evidence type="ECO:0000256" key="7">
    <source>
        <dbReference type="ARBA" id="ARBA00022958"/>
    </source>
</evidence>
<name>A0A918R152_9FLAO</name>
<evidence type="ECO:0008006" key="16">
    <source>
        <dbReference type="Google" id="ProtNLM"/>
    </source>
</evidence>
<gene>
    <name evidence="14" type="ORF">GCM10007028_21410</name>
</gene>
<reference evidence="14" key="1">
    <citation type="journal article" date="2014" name="Int. J. Syst. Evol. Microbiol.">
        <title>Complete genome sequence of Corynebacterium casei LMG S-19264T (=DSM 44701T), isolated from a smear-ripened cheese.</title>
        <authorList>
            <consortium name="US DOE Joint Genome Institute (JGI-PGF)"/>
            <person name="Walter F."/>
            <person name="Albersmeier A."/>
            <person name="Kalinowski J."/>
            <person name="Ruckert C."/>
        </authorList>
    </citation>
    <scope>NUCLEOTIDE SEQUENCE</scope>
    <source>
        <strain evidence="14">KCTC 12710</strain>
    </source>
</reference>
<keyword evidence="5 13" id="KW-0812">Transmembrane</keyword>
<evidence type="ECO:0000256" key="2">
    <source>
        <dbReference type="ARBA" id="ARBA00006920"/>
    </source>
</evidence>
<sequence>MSNDSYDSIKIQEWRDRLKFLCDIVFATAMTIMILNINIPDFGHITSAGALTKFLINELNNMLGFFISFIVIAVYWLKHLEHFSCVKIVDQNFIWLQLLFLSFIMLIPFWNTYMDRFPDNIAIKVLLSFNMVLIGLFSFLSLNYASNPKHQLIHDDISKELISNTKLQILTEPLIAILAAGLVYLNPILWDISFILVPVLFMLRKKLVKIKYFKKN</sequence>
<keyword evidence="8 13" id="KW-1133">Transmembrane helix</keyword>
<evidence type="ECO:0000256" key="12">
    <source>
        <dbReference type="ARBA" id="ARBA00034430"/>
    </source>
</evidence>
<evidence type="ECO:0000313" key="14">
    <source>
        <dbReference type="EMBL" id="GGZ83203.1"/>
    </source>
</evidence>
<feature type="transmembrane region" description="Helical" evidence="13">
    <location>
        <begin position="125"/>
        <end position="146"/>
    </location>
</feature>
<feature type="transmembrane region" description="Helical" evidence="13">
    <location>
        <begin position="93"/>
        <end position="113"/>
    </location>
</feature>
<evidence type="ECO:0000256" key="10">
    <source>
        <dbReference type="ARBA" id="ARBA00023136"/>
    </source>
</evidence>
<keyword evidence="6" id="KW-0631">Potassium channel</keyword>
<evidence type="ECO:0000256" key="3">
    <source>
        <dbReference type="ARBA" id="ARBA00022448"/>
    </source>
</evidence>
<organism evidence="14 15">
    <name type="scientific">Algibacter mikhailovii</name>
    <dbReference type="NCBI Taxonomy" id="425498"/>
    <lineage>
        <taxon>Bacteria</taxon>
        <taxon>Pseudomonadati</taxon>
        <taxon>Bacteroidota</taxon>
        <taxon>Flavobacteriia</taxon>
        <taxon>Flavobacteriales</taxon>
        <taxon>Flavobacteriaceae</taxon>
        <taxon>Algibacter</taxon>
    </lineage>
</organism>
<dbReference type="Pfam" id="PF06736">
    <property type="entry name" value="TMEM175"/>
    <property type="match status" value="1"/>
</dbReference>
<dbReference type="EMBL" id="BMWZ01000004">
    <property type="protein sequence ID" value="GGZ83203.1"/>
    <property type="molecule type" value="Genomic_DNA"/>
</dbReference>
<keyword evidence="4" id="KW-0633">Potassium transport</keyword>
<keyword evidence="3" id="KW-0813">Transport</keyword>
<evidence type="ECO:0000256" key="1">
    <source>
        <dbReference type="ARBA" id="ARBA00004141"/>
    </source>
</evidence>
<proteinExistence type="inferred from homology"/>
<dbReference type="AlphaFoldDB" id="A0A918R152"/>
<protein>
    <recommendedName>
        <fullName evidence="16">DUF1211 domain-containing protein</fullName>
    </recommendedName>
</protein>